<dbReference type="InterPro" id="IPR056396">
    <property type="entry name" value="HEAT_SCC3-SA"/>
</dbReference>
<dbReference type="OMA" id="QYANDRE"/>
<keyword evidence="5" id="KW-1185">Reference proteome</keyword>
<evidence type="ECO:0000259" key="3">
    <source>
        <dbReference type="PROSITE" id="PS51425"/>
    </source>
</evidence>
<dbReference type="STRING" id="684364.F4NXE5"/>
<gene>
    <name evidence="4" type="ORF">BATDEDRAFT_22733</name>
</gene>
<dbReference type="OrthoDB" id="498590at2759"/>
<dbReference type="GO" id="GO:0005634">
    <property type="term" value="C:nucleus"/>
    <property type="evidence" value="ECO:0000318"/>
    <property type="project" value="GO_Central"/>
</dbReference>
<dbReference type="RefSeq" id="XP_006676609.1">
    <property type="nucleotide sequence ID" value="XM_006676546.1"/>
</dbReference>
<feature type="domain" description="SCD" evidence="3">
    <location>
        <begin position="347"/>
        <end position="432"/>
    </location>
</feature>
<feature type="compositionally biased region" description="Polar residues" evidence="2">
    <location>
        <begin position="1501"/>
        <end position="1530"/>
    </location>
</feature>
<feature type="compositionally biased region" description="Polar residues" evidence="2">
    <location>
        <begin position="39"/>
        <end position="52"/>
    </location>
</feature>
<dbReference type="InterPro" id="IPR039662">
    <property type="entry name" value="Cohesin_Scc3/SA"/>
</dbReference>
<dbReference type="PANTHER" id="PTHR11199:SF0">
    <property type="entry name" value="LD34181P-RELATED"/>
    <property type="match status" value="1"/>
</dbReference>
<evidence type="ECO:0000313" key="5">
    <source>
        <dbReference type="Proteomes" id="UP000007241"/>
    </source>
</evidence>
<accession>F4NXE5</accession>
<dbReference type="HOGENOM" id="CLU_240025_0_0_1"/>
<dbReference type="PANTHER" id="PTHR11199">
    <property type="entry name" value="STROMAL ANTIGEN"/>
    <property type="match status" value="1"/>
</dbReference>
<feature type="coiled-coil region" evidence="1">
    <location>
        <begin position="289"/>
        <end position="338"/>
    </location>
</feature>
<feature type="region of interest" description="Disordered" evidence="2">
    <location>
        <begin position="1495"/>
        <end position="1637"/>
    </location>
</feature>
<name>F4NXE5_BATDJ</name>
<organism evidence="4 5">
    <name type="scientific">Batrachochytrium dendrobatidis (strain JAM81 / FGSC 10211)</name>
    <name type="common">Frog chytrid fungus</name>
    <dbReference type="NCBI Taxonomy" id="684364"/>
    <lineage>
        <taxon>Eukaryota</taxon>
        <taxon>Fungi</taxon>
        <taxon>Fungi incertae sedis</taxon>
        <taxon>Chytridiomycota</taxon>
        <taxon>Chytridiomycota incertae sedis</taxon>
        <taxon>Chytridiomycetes</taxon>
        <taxon>Rhizophydiales</taxon>
        <taxon>Rhizophydiales incertae sedis</taxon>
        <taxon>Batrachochytrium</taxon>
    </lineage>
</organism>
<keyword evidence="1" id="KW-0175">Coiled coil</keyword>
<protein>
    <recommendedName>
        <fullName evidence="3">SCD domain-containing protein</fullName>
    </recommendedName>
</protein>
<evidence type="ECO:0000256" key="1">
    <source>
        <dbReference type="SAM" id="Coils"/>
    </source>
</evidence>
<dbReference type="InterPro" id="IPR011989">
    <property type="entry name" value="ARM-like"/>
</dbReference>
<evidence type="ECO:0000256" key="2">
    <source>
        <dbReference type="SAM" id="MobiDB-lite"/>
    </source>
</evidence>
<dbReference type="GO" id="GO:0007062">
    <property type="term" value="P:sister chromatid cohesion"/>
    <property type="evidence" value="ECO:0000318"/>
    <property type="project" value="GO_Central"/>
</dbReference>
<dbReference type="InterPro" id="IPR020839">
    <property type="entry name" value="SCD"/>
</dbReference>
<feature type="compositionally biased region" description="Polar residues" evidence="2">
    <location>
        <begin position="1589"/>
        <end position="1598"/>
    </location>
</feature>
<dbReference type="GO" id="GO:0008278">
    <property type="term" value="C:cohesin complex"/>
    <property type="evidence" value="ECO:0000318"/>
    <property type="project" value="GO_Central"/>
</dbReference>
<dbReference type="Pfam" id="PF24571">
    <property type="entry name" value="HEAT_SCC3-SA"/>
    <property type="match status" value="1"/>
</dbReference>
<dbReference type="Pfam" id="PF21581">
    <property type="entry name" value="SCD"/>
    <property type="match status" value="1"/>
</dbReference>
<dbReference type="GO" id="GO:0000785">
    <property type="term" value="C:chromatin"/>
    <property type="evidence" value="ECO:0000318"/>
    <property type="project" value="GO_Central"/>
</dbReference>
<feature type="compositionally biased region" description="Polar residues" evidence="2">
    <location>
        <begin position="20"/>
        <end position="32"/>
    </location>
</feature>
<dbReference type="GO" id="GO:0003682">
    <property type="term" value="F:chromatin binding"/>
    <property type="evidence" value="ECO:0000318"/>
    <property type="project" value="GO_Central"/>
</dbReference>
<dbReference type="PROSITE" id="PS51425">
    <property type="entry name" value="SCD"/>
    <property type="match status" value="1"/>
</dbReference>
<dbReference type="GeneID" id="18238024"/>
<dbReference type="Proteomes" id="UP000007241">
    <property type="component" value="Unassembled WGS sequence"/>
</dbReference>
<dbReference type="EMBL" id="GL882880">
    <property type="protein sequence ID" value="EGF82665.1"/>
    <property type="molecule type" value="Genomic_DNA"/>
</dbReference>
<feature type="compositionally biased region" description="Polar residues" evidence="2">
    <location>
        <begin position="963"/>
        <end position="981"/>
    </location>
</feature>
<dbReference type="InParanoid" id="F4NXE5"/>
<feature type="region of interest" description="Disordered" evidence="2">
    <location>
        <begin position="959"/>
        <end position="981"/>
    </location>
</feature>
<dbReference type="SUPFAM" id="SSF48371">
    <property type="entry name" value="ARM repeat"/>
    <property type="match status" value="1"/>
</dbReference>
<feature type="region of interest" description="Disordered" evidence="2">
    <location>
        <begin position="1667"/>
        <end position="1729"/>
    </location>
</feature>
<dbReference type="Gene3D" id="1.25.10.10">
    <property type="entry name" value="Leucine-rich Repeat Variant"/>
    <property type="match status" value="1"/>
</dbReference>
<feature type="region of interest" description="Disordered" evidence="2">
    <location>
        <begin position="20"/>
        <end position="107"/>
    </location>
</feature>
<reference evidence="4 5" key="1">
    <citation type="submission" date="2009-12" db="EMBL/GenBank/DDBJ databases">
        <title>The draft genome of Batrachochytrium dendrobatidis.</title>
        <authorList>
            <consortium name="US DOE Joint Genome Institute (JGI-PGF)"/>
            <person name="Kuo A."/>
            <person name="Salamov A."/>
            <person name="Schmutz J."/>
            <person name="Lucas S."/>
            <person name="Pitluck S."/>
            <person name="Rosenblum E."/>
            <person name="Stajich J."/>
            <person name="Eisen M."/>
            <person name="Grigoriev I.V."/>
        </authorList>
    </citation>
    <scope>NUCLEOTIDE SEQUENCE [LARGE SCALE GENOMIC DNA]</scope>
    <source>
        <strain evidence="5">JAM81 / FGSC 10211</strain>
    </source>
</reference>
<dbReference type="Pfam" id="PF08514">
    <property type="entry name" value="STAG"/>
    <property type="match status" value="1"/>
</dbReference>
<proteinExistence type="predicted"/>
<sequence>MDYSNHNSRSRAAALDNVVTATAADTETSPVTNGRPVRSTRNPLAVQQNNGRFPSKEKELEAPALETRTVATTDSDLESPQKPARTAIASKKRSAAGKKPIPTKQAKKNSIGIESATAAVVSLQATGDAVLTETLYEIVFNHRLALEPIIIDWIESYQQDPNEAMCDLVNFLIQAAGCTKPMVNRETIEDSDLITDALQDIQHQCSLQLQSDYPLAPKGKGRSSIKFRKTFEEFWTRWVRLVNSKIVTKKGSLLTELLSQWLATMSSSSFRPFRHTATTAALVILTGLCDSAQNNHTELAIANRQLETEQSKGVSQRLKQTETRVYDLQAKKSMLENRMKDLYDGIFIHRYRDTDSVIRSECIRELGQWIHKYPTYYLDSQHLRYLGWMLSDKIGHVRLDTLSSLNLLYAESSLIGGMRVFSERFKARILQMASCDIDSAVRQMAAVTISLFFKNGFIEDVDAENVVVLLMDSDIKIRNAVAPFVADWWLENYYQPAMDDEVTVSKLDETQQTCLKFKTLATAIVKIADLVNDRKTAVQTTQESTEAQANDQLENLEILSIRTCDLAPAHQMDSTLFERNFYQLLNFINLRAGNSDRHNANIGYYNVHTAVMALWPHVSCLKDYSIMCSFLLSDTLDSENTMANMSAKNEDPLRMTEDIECCLVLIFSSSVAITLSEINANATGKSGKLGAATAEKTDSETLQMSQILIENLPPLIQKYSSELVGYGLDSLVECIILIRSIPLVSFIDLRQIKVFETLFDDLIKLFLRRHENVLVSEICTTFSHFLGSKDAATSRDASNPELPNVAQSVSHQIAAIKTNTLLPLSLCVIATGKLQDLMGLLFSNQLNTSVKQLSLDPSSETLILLLRSINRCRELSYAVDVSNTDVFNASQFLQSSHDSIGIMDNVIDAMLQFIKSPPSNTADFDALTSAIMQNALDISIAELGFLLQRAFCSHTLKTKMTRNKPSPDNQTTPGTKGLDENNTMAVDASKSDHKSQDLLDKAVITELQARADQLVTICEAILTGDQTSPSAHFSIPMRWICLRTLCILYPMLNGGAGDVFPEIIRRPTGVVMAESMHLIDYIVNLSSFISIDTEELSSQSNTSIQDVSMREELQKKKPLPSTISNTASAILCHDLFKTIAGLRNFVCYGMYDRRCGSVVLKYYGIDQIAINSWMRQLMQHSTTQSLENVSNVTLPLVSVFDGVINGLGTSILEVVVRSGLERMTDTFVPQLAPNSDDIQHSLQNAKSALEDLCDLILDSITSSIDLYLTTKCPSLDHTQSLVKSLVLFIKTWPTALSSQSTEDISSGLKQFHNIVVHALLSMLCDAGVWMARRIQTWKHIKQIQQGSKISLDTSTSEFPSFQADISRMDESVSEVQGDKLIDDISARLVDDDREWLCAGFGIVSELRNINAAWRVWGSLGGAIAHVVQGLFVLVPRNPVNAEGGIQKDHITSVDIVSEFIFDQLAQAGIKPVEGDTEWADFWYFIDTLEKANGTVRKTKSTHTAENKASSRSGTPTRIYTRKSSANSSPSERMHTGRKQASVLGSGKKTPKQRRKSNSASKANQDDDETDVDFPQFQSEETIPVRRSNRASLGSSSVSGKRKTYNEDSHSESEEENAMPRSKNQVKHTGKNNGIEDMDEANGVSKLRSSKKVIAKSFEIDNDQISDAESDTTIGGRDLRTSRSRRKINTDKRDIMAKTGPKSMFAAKTTGDDGFASSPEPVSRKKVRRG</sequence>
<dbReference type="InterPro" id="IPR016024">
    <property type="entry name" value="ARM-type_fold"/>
</dbReference>
<evidence type="ECO:0000313" key="4">
    <source>
        <dbReference type="EMBL" id="EGF82665.1"/>
    </source>
</evidence>
<dbReference type="InterPro" id="IPR013721">
    <property type="entry name" value="STAG"/>
</dbReference>